<gene>
    <name evidence="1" type="ORF">FUA22_13260</name>
</gene>
<dbReference type="RefSeq" id="WP_147769035.1">
    <property type="nucleotide sequence ID" value="NZ_VRKQ01000010.1"/>
</dbReference>
<keyword evidence="2" id="KW-1185">Reference proteome</keyword>
<comment type="caution">
    <text evidence="1">The sequence shown here is derived from an EMBL/GenBank/DDBJ whole genome shotgun (WGS) entry which is preliminary data.</text>
</comment>
<protein>
    <submittedName>
        <fullName evidence="1">Uncharacterized protein</fullName>
    </submittedName>
</protein>
<dbReference type="EMBL" id="VRKQ01000010">
    <property type="protein sequence ID" value="TXG37509.1"/>
    <property type="molecule type" value="Genomic_DNA"/>
</dbReference>
<dbReference type="Proteomes" id="UP000321080">
    <property type="component" value="Unassembled WGS sequence"/>
</dbReference>
<sequence length="194" mass="22657">MKSEGSPYISNYSGLKKNLPVGKIFNKNMQHIGSAFVIYNAYTDYMEISAFEDGVDYYQLKALPDYLYIVFRDKKYRAYNYNNKLGYFVILSENDWEPATLLKKEEIIYLKEYKSTGNSFVSDTPAAFRRLKDIYYIKIEGDLHEVSKNKNATINMFKSKHKEITGFIKSKNLKLKGEVDLLILCNYYNSLTKN</sequence>
<name>A0A5C7GJB1_9FLAO</name>
<evidence type="ECO:0000313" key="2">
    <source>
        <dbReference type="Proteomes" id="UP000321080"/>
    </source>
</evidence>
<evidence type="ECO:0000313" key="1">
    <source>
        <dbReference type="EMBL" id="TXG37509.1"/>
    </source>
</evidence>
<reference evidence="1 2" key="1">
    <citation type="submission" date="2019-08" db="EMBL/GenBank/DDBJ databases">
        <title>Seonamhaeicola sediminis sp. nov., isolated from marine sediment.</title>
        <authorList>
            <person name="Cao W.R."/>
        </authorList>
    </citation>
    <scope>NUCLEOTIDE SEQUENCE [LARGE SCALE GENOMIC DNA]</scope>
    <source>
        <strain evidence="1 2">1505</strain>
    </source>
</reference>
<accession>A0A5C7GJB1</accession>
<dbReference type="AlphaFoldDB" id="A0A5C7GJB1"/>
<dbReference type="OrthoDB" id="978006at2"/>
<organism evidence="1 2">
    <name type="scientific">Seonamhaeicola maritimus</name>
    <dbReference type="NCBI Taxonomy" id="2591822"/>
    <lineage>
        <taxon>Bacteria</taxon>
        <taxon>Pseudomonadati</taxon>
        <taxon>Bacteroidota</taxon>
        <taxon>Flavobacteriia</taxon>
        <taxon>Flavobacteriales</taxon>
        <taxon>Flavobacteriaceae</taxon>
    </lineage>
</organism>
<proteinExistence type="predicted"/>